<dbReference type="InterPro" id="IPR029058">
    <property type="entry name" value="AB_hydrolase_fold"/>
</dbReference>
<comment type="caution">
    <text evidence="3">The sequence shown here is derived from an EMBL/GenBank/DDBJ whole genome shotgun (WGS) entry which is preliminary data.</text>
</comment>
<evidence type="ECO:0000259" key="2">
    <source>
        <dbReference type="Pfam" id="PF02230"/>
    </source>
</evidence>
<dbReference type="Proteomes" id="UP000618579">
    <property type="component" value="Unassembled WGS sequence"/>
</dbReference>
<gene>
    <name evidence="3" type="ORF">GC097_13810</name>
</gene>
<evidence type="ECO:0000313" key="3">
    <source>
        <dbReference type="EMBL" id="NOV01089.1"/>
    </source>
</evidence>
<evidence type="ECO:0000313" key="4">
    <source>
        <dbReference type="Proteomes" id="UP000618579"/>
    </source>
</evidence>
<dbReference type="EMBL" id="WHNZ01000026">
    <property type="protein sequence ID" value="NOV01089.1"/>
    <property type="molecule type" value="Genomic_DNA"/>
</dbReference>
<dbReference type="PANTHER" id="PTHR43037">
    <property type="entry name" value="UNNAMED PRODUCT-RELATED"/>
    <property type="match status" value="1"/>
</dbReference>
<feature type="domain" description="Phospholipase/carboxylesterase/thioesterase" evidence="2">
    <location>
        <begin position="103"/>
        <end position="201"/>
    </location>
</feature>
<organism evidence="3 4">
    <name type="scientific">Paenibacillus planticolens</name>
    <dbReference type="NCBI Taxonomy" id="2654976"/>
    <lineage>
        <taxon>Bacteria</taxon>
        <taxon>Bacillati</taxon>
        <taxon>Bacillota</taxon>
        <taxon>Bacilli</taxon>
        <taxon>Bacillales</taxon>
        <taxon>Paenibacillaceae</taxon>
        <taxon>Paenibacillus</taxon>
    </lineage>
</organism>
<dbReference type="InterPro" id="IPR003140">
    <property type="entry name" value="PLipase/COase/thioEstase"/>
</dbReference>
<dbReference type="SUPFAM" id="SSF53474">
    <property type="entry name" value="alpha/beta-Hydrolases"/>
    <property type="match status" value="1"/>
</dbReference>
<name>A0ABX1ZLX4_9BACL</name>
<dbReference type="RefSeq" id="WP_171683911.1">
    <property type="nucleotide sequence ID" value="NZ_WHNZ01000026.1"/>
</dbReference>
<reference evidence="3 4" key="1">
    <citation type="submission" date="2019-10" db="EMBL/GenBank/DDBJ databases">
        <title>Description of Paenibacillus pedi sp. nov.</title>
        <authorList>
            <person name="Carlier A."/>
            <person name="Qi S."/>
        </authorList>
    </citation>
    <scope>NUCLEOTIDE SEQUENCE [LARGE SCALE GENOMIC DNA]</scope>
    <source>
        <strain evidence="3 4">LMG 31457</strain>
    </source>
</reference>
<dbReference type="Pfam" id="PF02230">
    <property type="entry name" value="Abhydrolase_2"/>
    <property type="match status" value="1"/>
</dbReference>
<sequence>MPINHRRLNKEIIKRVDMGYQLFVPSSYEEKPDKKWPLIMFLHGIKKRGDDIHLLDGYGLTWMAEKQSDFEFFVLTPQCPELSSWPYERDALVALLDEICNTFRVDSEKIYLTGFSMGGNGAWDLAAHYPDRFAAVAPLAGWFDVQKAHLLKELPVWTFHGEDDDVVSIQGSKMMVEALRQVGAEVAFTTFPGLKHAIMDEVYGNRELFDWFLNH</sequence>
<dbReference type="InterPro" id="IPR050955">
    <property type="entry name" value="Plant_Biomass_Hydrol_Est"/>
</dbReference>
<dbReference type="PANTHER" id="PTHR43037:SF1">
    <property type="entry name" value="BLL1128 PROTEIN"/>
    <property type="match status" value="1"/>
</dbReference>
<proteinExistence type="predicted"/>
<keyword evidence="4" id="KW-1185">Reference proteome</keyword>
<dbReference type="Gene3D" id="3.40.50.1820">
    <property type="entry name" value="alpha/beta hydrolase"/>
    <property type="match status" value="1"/>
</dbReference>
<evidence type="ECO:0000256" key="1">
    <source>
        <dbReference type="ARBA" id="ARBA00022729"/>
    </source>
</evidence>
<keyword evidence="1" id="KW-0732">Signal</keyword>
<accession>A0ABX1ZLX4</accession>
<protein>
    <submittedName>
        <fullName evidence="3">Prolyl oligopeptidase family serine peptidase</fullName>
    </submittedName>
</protein>